<dbReference type="Gene3D" id="3.40.50.280">
    <property type="entry name" value="Cobalamin-binding domain"/>
    <property type="match status" value="1"/>
</dbReference>
<evidence type="ECO:0000313" key="7">
    <source>
        <dbReference type="EMBL" id="ODR99645.1"/>
    </source>
</evidence>
<name>A0A1E3W1G2_9HYPH</name>
<keyword evidence="5" id="KW-0170">Cobalt</keyword>
<sequence>MAELPLARDFPAADKASWKALVEKALRGAPFASLESKSYDGIAVEPLYGPAKDAALVPGRAPGTPWEVMQRIEIGDGGLANTQILEDLNNGASSLSLVFQGSVGDYGYAPMPADGLLKRMLEGVHLEWGVPIELQLGPLCKDAGMMLAHLVQQRGIAPKDVNIRFGFDPIGVLAVNGWNNVVWPDMAPGLRPPRVGAEEPSFAGPFAVADGRPIHAAGGSEAQELAFALSTALAYLRALEAGGMPLDEARRLIFFRLAADQNQLLTIAKFRSLRKLWSRVEEACGLDAEPAFVAAETAWRMMTKRDPHGNIVRGTIAAFAAAIGGANAVTVLPFSAALGLPDAFARRVARNTQTILIEESNLHRVADPAAASGAIEALTDELCTAAWALFQEIDNTGGPAEALRAGLIQREVAKVREQRETAAARRKDSLVGTSDFPDLAEAPVMVLEAAPSLACDTPSEQTAEPLRPMRLAEPFEALRDRSDAYLAEHGTRPKIYLACLGKAADFNARASFAKSLFEAGGIAAVSPEGAQSLDDVVQGFETSLAKLVCLCSSDKVYASEGAQAVRALKDVGAEHIYLAGETTGDLEAELKAAGVEAFVFAGGNILAMLNDAHATLGLKGNDT</sequence>
<evidence type="ECO:0000259" key="6">
    <source>
        <dbReference type="Pfam" id="PF01642"/>
    </source>
</evidence>
<organism evidence="7 8">
    <name type="scientific">Methyloceanibacter superfactus</name>
    <dbReference type="NCBI Taxonomy" id="1774969"/>
    <lineage>
        <taxon>Bacteria</taxon>
        <taxon>Pseudomonadati</taxon>
        <taxon>Pseudomonadota</taxon>
        <taxon>Alphaproteobacteria</taxon>
        <taxon>Hyphomicrobiales</taxon>
        <taxon>Hyphomicrobiaceae</taxon>
        <taxon>Methyloceanibacter</taxon>
    </lineage>
</organism>
<evidence type="ECO:0000256" key="3">
    <source>
        <dbReference type="ARBA" id="ARBA00022628"/>
    </source>
</evidence>
<dbReference type="PANTHER" id="PTHR48101:SF4">
    <property type="entry name" value="METHYLMALONYL-COA MUTASE, MITOCHONDRIAL"/>
    <property type="match status" value="1"/>
</dbReference>
<comment type="similarity">
    <text evidence="2">Belongs to the methylmalonyl-CoA mutase family.</text>
</comment>
<protein>
    <submittedName>
        <fullName evidence="7">Methylmalonyl-CoA mutase</fullName>
    </submittedName>
</protein>
<dbReference type="GO" id="GO:0046872">
    <property type="term" value="F:metal ion binding"/>
    <property type="evidence" value="ECO:0007669"/>
    <property type="project" value="InterPro"/>
</dbReference>
<evidence type="ECO:0000313" key="8">
    <source>
        <dbReference type="Proteomes" id="UP000094472"/>
    </source>
</evidence>
<dbReference type="Proteomes" id="UP000094472">
    <property type="component" value="Unassembled WGS sequence"/>
</dbReference>
<evidence type="ECO:0000256" key="4">
    <source>
        <dbReference type="ARBA" id="ARBA00023235"/>
    </source>
</evidence>
<accession>A0A1E3W1G2</accession>
<dbReference type="OrthoDB" id="9762378at2"/>
<dbReference type="Pfam" id="PF01642">
    <property type="entry name" value="MM_CoA_mutase"/>
    <property type="match status" value="1"/>
</dbReference>
<dbReference type="PANTHER" id="PTHR48101">
    <property type="entry name" value="METHYLMALONYL-COA MUTASE, MITOCHONDRIAL-RELATED"/>
    <property type="match status" value="1"/>
</dbReference>
<dbReference type="CDD" id="cd03677">
    <property type="entry name" value="MM_CoA_mutase_beta"/>
    <property type="match status" value="1"/>
</dbReference>
<comment type="caution">
    <text evidence="7">The sequence shown here is derived from an EMBL/GenBank/DDBJ whole genome shotgun (WGS) entry which is preliminary data.</text>
</comment>
<dbReference type="SUPFAM" id="SSF52242">
    <property type="entry name" value="Cobalamin (vitamin B12)-binding domain"/>
    <property type="match status" value="1"/>
</dbReference>
<comment type="cofactor">
    <cofactor evidence="1">
        <name>adenosylcob(III)alamin</name>
        <dbReference type="ChEBI" id="CHEBI:18408"/>
    </cofactor>
</comment>
<evidence type="ECO:0000256" key="5">
    <source>
        <dbReference type="ARBA" id="ARBA00023285"/>
    </source>
</evidence>
<keyword evidence="4" id="KW-0413">Isomerase</keyword>
<keyword evidence="3" id="KW-0846">Cobalamin</keyword>
<dbReference type="GO" id="GO:0031419">
    <property type="term" value="F:cobalamin binding"/>
    <property type="evidence" value="ECO:0007669"/>
    <property type="project" value="UniProtKB-KW"/>
</dbReference>
<dbReference type="InterPro" id="IPR036724">
    <property type="entry name" value="Cobalamin-bd_sf"/>
</dbReference>
<dbReference type="InterPro" id="IPR006099">
    <property type="entry name" value="MeMalonylCoA_mutase_a/b_cat"/>
</dbReference>
<dbReference type="SUPFAM" id="SSF51703">
    <property type="entry name" value="Cobalamin (vitamin B12)-dependent enzymes"/>
    <property type="match status" value="1"/>
</dbReference>
<evidence type="ECO:0000256" key="1">
    <source>
        <dbReference type="ARBA" id="ARBA00001922"/>
    </source>
</evidence>
<feature type="domain" description="Methylmalonyl-CoA mutase alpha/beta chain catalytic" evidence="6">
    <location>
        <begin position="210"/>
        <end position="450"/>
    </location>
</feature>
<reference evidence="7 8" key="1">
    <citation type="journal article" date="2016" name="Environ. Microbiol.">
        <title>New Methyloceanibacter diversity from North Sea sediments includes methanotroph containing solely the soluble methane monooxygenase.</title>
        <authorList>
            <person name="Vekeman B."/>
            <person name="Kerckhof F.M."/>
            <person name="Cremers G."/>
            <person name="de Vos P."/>
            <person name="Vandamme P."/>
            <person name="Boon N."/>
            <person name="Op den Camp H.J."/>
            <person name="Heylen K."/>
        </authorList>
    </citation>
    <scope>NUCLEOTIDE SEQUENCE [LARGE SCALE GENOMIC DNA]</scope>
    <source>
        <strain evidence="7 8">R-67175</strain>
    </source>
</reference>
<dbReference type="EMBL" id="LPWF01000016">
    <property type="protein sequence ID" value="ODR99645.1"/>
    <property type="molecule type" value="Genomic_DNA"/>
</dbReference>
<gene>
    <name evidence="7" type="ORF">AUC69_08455</name>
</gene>
<dbReference type="RefSeq" id="WP_069441189.1">
    <property type="nucleotide sequence ID" value="NZ_LPWF01000016.1"/>
</dbReference>
<dbReference type="Gene3D" id="3.20.20.240">
    <property type="entry name" value="Methylmalonyl-CoA mutase"/>
    <property type="match status" value="1"/>
</dbReference>
<keyword evidence="8" id="KW-1185">Reference proteome</keyword>
<evidence type="ECO:0000256" key="2">
    <source>
        <dbReference type="ARBA" id="ARBA00008465"/>
    </source>
</evidence>
<dbReference type="STRING" id="1774969.AUC69_08455"/>
<dbReference type="AlphaFoldDB" id="A0A1E3W1G2"/>
<dbReference type="InterPro" id="IPR016176">
    <property type="entry name" value="Cbl-dep_enz_cat"/>
</dbReference>
<dbReference type="GO" id="GO:0016866">
    <property type="term" value="F:intramolecular transferase activity"/>
    <property type="evidence" value="ECO:0007669"/>
    <property type="project" value="InterPro"/>
</dbReference>
<proteinExistence type="inferred from homology"/>